<dbReference type="PROSITE" id="PS50054">
    <property type="entry name" value="TYR_PHOSPHATASE_DUAL"/>
    <property type="match status" value="1"/>
</dbReference>
<dbReference type="InterPro" id="IPR016130">
    <property type="entry name" value="Tyr_Pase_AS"/>
</dbReference>
<dbReference type="PROSITE" id="PS00383">
    <property type="entry name" value="TYR_PHOSPHATASE_1"/>
    <property type="match status" value="1"/>
</dbReference>
<comment type="similarity">
    <text evidence="1">Belongs to the protein-tyrosine phosphatase family. Non-receptor class dual specificity subfamily.</text>
</comment>
<dbReference type="InterPro" id="IPR020422">
    <property type="entry name" value="TYR_PHOSPHATASE_DUAL_dom"/>
</dbReference>
<dbReference type="PANTHER" id="PTHR10159">
    <property type="entry name" value="DUAL SPECIFICITY PROTEIN PHOSPHATASE"/>
    <property type="match status" value="1"/>
</dbReference>
<proteinExistence type="inferred from homology"/>
<dbReference type="EC" id="3.1.3.48" evidence="2"/>
<dbReference type="SUPFAM" id="SSF52799">
    <property type="entry name" value="(Phosphotyrosine protein) phosphatases II"/>
    <property type="match status" value="1"/>
</dbReference>
<reference evidence="7" key="1">
    <citation type="submission" date="2022-07" db="EMBL/GenBank/DDBJ databases">
        <title>Genome Sequence of Physisporinus lineatus.</title>
        <authorList>
            <person name="Buettner E."/>
        </authorList>
    </citation>
    <scope>NUCLEOTIDE SEQUENCE</scope>
    <source>
        <strain evidence="7">VT162</strain>
    </source>
</reference>
<evidence type="ECO:0000256" key="3">
    <source>
        <dbReference type="ARBA" id="ARBA00022801"/>
    </source>
</evidence>
<evidence type="ECO:0000256" key="4">
    <source>
        <dbReference type="ARBA" id="ARBA00022912"/>
    </source>
</evidence>
<dbReference type="AlphaFoldDB" id="A0AAD5YDE0"/>
<organism evidence="7 8">
    <name type="scientific">Meripilus lineatus</name>
    <dbReference type="NCBI Taxonomy" id="2056292"/>
    <lineage>
        <taxon>Eukaryota</taxon>
        <taxon>Fungi</taxon>
        <taxon>Dikarya</taxon>
        <taxon>Basidiomycota</taxon>
        <taxon>Agaricomycotina</taxon>
        <taxon>Agaricomycetes</taxon>
        <taxon>Polyporales</taxon>
        <taxon>Meripilaceae</taxon>
        <taxon>Meripilus</taxon>
    </lineage>
</organism>
<dbReference type="InterPro" id="IPR000387">
    <property type="entry name" value="Tyr_Pase_dom"/>
</dbReference>
<dbReference type="SMART" id="SM00195">
    <property type="entry name" value="DSPc"/>
    <property type="match status" value="1"/>
</dbReference>
<dbReference type="InterPro" id="IPR029021">
    <property type="entry name" value="Prot-tyrosine_phosphatase-like"/>
</dbReference>
<dbReference type="InterPro" id="IPR000340">
    <property type="entry name" value="Dual-sp_phosphatase_cat-dom"/>
</dbReference>
<evidence type="ECO:0000313" key="7">
    <source>
        <dbReference type="EMBL" id="KAJ3482480.1"/>
    </source>
</evidence>
<accession>A0AAD5YDE0</accession>
<comment type="caution">
    <text evidence="7">The sequence shown here is derived from an EMBL/GenBank/DDBJ whole genome shotgun (WGS) entry which is preliminary data.</text>
</comment>
<evidence type="ECO:0000259" key="6">
    <source>
        <dbReference type="PROSITE" id="PS50056"/>
    </source>
</evidence>
<dbReference type="Proteomes" id="UP001212997">
    <property type="component" value="Unassembled WGS sequence"/>
</dbReference>
<evidence type="ECO:0000256" key="2">
    <source>
        <dbReference type="ARBA" id="ARBA00013064"/>
    </source>
</evidence>
<feature type="domain" description="Tyrosine specific protein phosphatases" evidence="6">
    <location>
        <begin position="36"/>
        <end position="88"/>
    </location>
</feature>
<dbReference type="PROSITE" id="PS50056">
    <property type="entry name" value="TYR_PHOSPHATASE_2"/>
    <property type="match status" value="1"/>
</dbReference>
<dbReference type="GO" id="GO:0033550">
    <property type="term" value="F:MAP kinase tyrosine phosphatase activity"/>
    <property type="evidence" value="ECO:0007669"/>
    <property type="project" value="TreeGrafter"/>
</dbReference>
<keyword evidence="3" id="KW-0378">Hydrolase</keyword>
<keyword evidence="4" id="KW-0904">Protein phosphatase</keyword>
<dbReference type="GO" id="GO:0043409">
    <property type="term" value="P:negative regulation of MAPK cascade"/>
    <property type="evidence" value="ECO:0007669"/>
    <property type="project" value="TreeGrafter"/>
</dbReference>
<evidence type="ECO:0000256" key="1">
    <source>
        <dbReference type="ARBA" id="ARBA00008601"/>
    </source>
</evidence>
<dbReference type="Gene3D" id="3.90.190.10">
    <property type="entry name" value="Protein tyrosine phosphatase superfamily"/>
    <property type="match status" value="1"/>
</dbReference>
<dbReference type="Pfam" id="PF00782">
    <property type="entry name" value="DSPc"/>
    <property type="match status" value="1"/>
</dbReference>
<evidence type="ECO:0000313" key="8">
    <source>
        <dbReference type="Proteomes" id="UP001212997"/>
    </source>
</evidence>
<feature type="domain" description="Tyrosine-protein phosphatase" evidence="5">
    <location>
        <begin position="1"/>
        <end position="110"/>
    </location>
</feature>
<gene>
    <name evidence="7" type="ORF">NLI96_g6963</name>
</gene>
<evidence type="ECO:0000259" key="5">
    <source>
        <dbReference type="PROSITE" id="PS50054"/>
    </source>
</evidence>
<dbReference type="GO" id="GO:0005737">
    <property type="term" value="C:cytoplasm"/>
    <property type="evidence" value="ECO:0007669"/>
    <property type="project" value="TreeGrafter"/>
</dbReference>
<protein>
    <recommendedName>
        <fullName evidence="2">protein-tyrosine-phosphatase</fullName>
        <ecNumber evidence="2">3.1.3.48</ecNumber>
    </recommendedName>
</protein>
<dbReference type="CDD" id="cd14498">
    <property type="entry name" value="DSP"/>
    <property type="match status" value="1"/>
</dbReference>
<dbReference type="GO" id="GO:0008330">
    <property type="term" value="F:protein tyrosine/threonine phosphatase activity"/>
    <property type="evidence" value="ECO:0007669"/>
    <property type="project" value="TreeGrafter"/>
</dbReference>
<sequence length="115" mass="12525">MPGHVAYPSGIPLHTIQIPLQDNPFAELAAHLPNTTGFIEEALRDPNARVLVHCIQGVSRSTSVVCAYLIARLGFEPGEAVRHVKERRSQANPNPGFVSQLGEYADSLRGSTRCH</sequence>
<dbReference type="GO" id="GO:0017017">
    <property type="term" value="F:MAP kinase tyrosine/serine/threonine phosphatase activity"/>
    <property type="evidence" value="ECO:0007669"/>
    <property type="project" value="TreeGrafter"/>
</dbReference>
<name>A0AAD5YDE0_9APHY</name>
<dbReference type="PANTHER" id="PTHR10159:SF519">
    <property type="entry name" value="DUAL SPECIFICITY PROTEIN PHOSPHATASE MPK3"/>
    <property type="match status" value="1"/>
</dbReference>
<dbReference type="EMBL" id="JANAWD010000271">
    <property type="protein sequence ID" value="KAJ3482480.1"/>
    <property type="molecule type" value="Genomic_DNA"/>
</dbReference>
<keyword evidence="8" id="KW-1185">Reference proteome</keyword>